<dbReference type="RefSeq" id="WP_119112798.1">
    <property type="nucleotide sequence ID" value="NZ_CBCSEO010000016.1"/>
</dbReference>
<dbReference type="Proteomes" id="UP000265816">
    <property type="component" value="Unassembled WGS sequence"/>
</dbReference>
<comment type="caution">
    <text evidence="1">The sequence shown here is derived from an EMBL/GenBank/DDBJ whole genome shotgun (WGS) entry which is preliminary data.</text>
</comment>
<organism evidence="1 2">
    <name type="scientific">Mesobacillus zeae</name>
    <dbReference type="NCBI Taxonomy" id="1917180"/>
    <lineage>
        <taxon>Bacteria</taxon>
        <taxon>Bacillati</taxon>
        <taxon>Bacillota</taxon>
        <taxon>Bacilli</taxon>
        <taxon>Bacillales</taxon>
        <taxon>Bacillaceae</taxon>
        <taxon>Mesobacillus</taxon>
    </lineage>
</organism>
<proteinExistence type="predicted"/>
<evidence type="ECO:0000313" key="1">
    <source>
        <dbReference type="EMBL" id="RID85174.1"/>
    </source>
</evidence>
<dbReference type="AlphaFoldDB" id="A0A398B6S9"/>
<name>A0A398B6S9_9BACI</name>
<reference evidence="1 2" key="1">
    <citation type="submission" date="2018-08" db="EMBL/GenBank/DDBJ databases">
        <title>Bacillus jemisoniae sp. nov., Bacillus chryseoplanitiae sp. nov., Bacillus resnikiae sp. nov., and Bacillus frankliniae sp. nov., isolated from Viking spacecraft and associated surfaces.</title>
        <authorList>
            <person name="Seuylemezian A."/>
            <person name="Vaishampayan P."/>
        </authorList>
    </citation>
    <scope>NUCLEOTIDE SEQUENCE [LARGE SCALE GENOMIC DNA]</scope>
    <source>
        <strain evidence="1 2">JJ-247</strain>
    </source>
</reference>
<dbReference type="OrthoDB" id="2353585at2"/>
<dbReference type="EMBL" id="QWVT01000016">
    <property type="protein sequence ID" value="RID85174.1"/>
    <property type="molecule type" value="Genomic_DNA"/>
</dbReference>
<sequence>MGNSKKFWMWMGIGAAVGAALSLCDKTTRASVKEDLGKVSGTAMYIAKDPKGFASEVKDSVNKVRTAVEQVVDDVAFIAEKVDEIRDVPPQVADIMKETKEAIGKISEKANNQEQQA</sequence>
<protein>
    <submittedName>
        <fullName evidence="1">YtxH domain-containing protein</fullName>
    </submittedName>
</protein>
<evidence type="ECO:0000313" key="2">
    <source>
        <dbReference type="Proteomes" id="UP000265816"/>
    </source>
</evidence>
<gene>
    <name evidence="1" type="ORF">D1970_10380</name>
</gene>
<keyword evidence="2" id="KW-1185">Reference proteome</keyword>
<accession>A0A398B6S9</accession>